<dbReference type="EMBL" id="BKCJ010006388">
    <property type="protein sequence ID" value="GEU71889.1"/>
    <property type="molecule type" value="Genomic_DNA"/>
</dbReference>
<comment type="caution">
    <text evidence="2">The sequence shown here is derived from an EMBL/GenBank/DDBJ whole genome shotgun (WGS) entry which is preliminary data.</text>
</comment>
<dbReference type="AlphaFoldDB" id="A0A6L2MEC7"/>
<evidence type="ECO:0008006" key="3">
    <source>
        <dbReference type="Google" id="ProtNLM"/>
    </source>
</evidence>
<accession>A0A6L2MEC7</accession>
<reference evidence="2" key="1">
    <citation type="journal article" date="2019" name="Sci. Rep.">
        <title>Draft genome of Tanacetum cinerariifolium, the natural source of mosquito coil.</title>
        <authorList>
            <person name="Yamashiro T."/>
            <person name="Shiraishi A."/>
            <person name="Satake H."/>
            <person name="Nakayama K."/>
        </authorList>
    </citation>
    <scope>NUCLEOTIDE SEQUENCE</scope>
</reference>
<evidence type="ECO:0000256" key="1">
    <source>
        <dbReference type="SAM" id="MobiDB-lite"/>
    </source>
</evidence>
<organism evidence="2">
    <name type="scientific">Tanacetum cinerariifolium</name>
    <name type="common">Dalmatian daisy</name>
    <name type="synonym">Chrysanthemum cinerariifolium</name>
    <dbReference type="NCBI Taxonomy" id="118510"/>
    <lineage>
        <taxon>Eukaryota</taxon>
        <taxon>Viridiplantae</taxon>
        <taxon>Streptophyta</taxon>
        <taxon>Embryophyta</taxon>
        <taxon>Tracheophyta</taxon>
        <taxon>Spermatophyta</taxon>
        <taxon>Magnoliopsida</taxon>
        <taxon>eudicotyledons</taxon>
        <taxon>Gunneridae</taxon>
        <taxon>Pentapetalae</taxon>
        <taxon>asterids</taxon>
        <taxon>campanulids</taxon>
        <taxon>Asterales</taxon>
        <taxon>Asteraceae</taxon>
        <taxon>Asteroideae</taxon>
        <taxon>Anthemideae</taxon>
        <taxon>Anthemidinae</taxon>
        <taxon>Tanacetum</taxon>
    </lineage>
</organism>
<evidence type="ECO:0000313" key="2">
    <source>
        <dbReference type="EMBL" id="GEU71889.1"/>
    </source>
</evidence>
<proteinExistence type="predicted"/>
<sequence>MSNQSKDIQAGSDTRPPMLNMTDFESWQQRIRLYCKGKDHEEYILQSINEGPFKIGWCRDEIASGIDALYLGPERDRVVADLSQPEKGRLRADIRATISFFKLYDEFEHHWKHKGEKIHDYHIKFTKLINDMRHIKMTMAKIQLNSKFVNNMLPEWGRFVTAVKLNTSLKESNHDQLYAYLKQHESHANENKMLMERLNQHSHDPLALVSNASPYQYPSSSSFPPQSSYIPPVTYQP</sequence>
<gene>
    <name evidence="2" type="ORF">Tci_043867</name>
</gene>
<protein>
    <recommendedName>
        <fullName evidence="3">Integrase, catalytic region, zinc finger, CCHC-type, peptidase aspartic, catalytic</fullName>
    </recommendedName>
</protein>
<name>A0A6L2MEC7_TANCI</name>
<feature type="region of interest" description="Disordered" evidence="1">
    <location>
        <begin position="218"/>
        <end position="237"/>
    </location>
</feature>